<evidence type="ECO:0000313" key="3">
    <source>
        <dbReference type="Proteomes" id="UP000289200"/>
    </source>
</evidence>
<evidence type="ECO:0000313" key="2">
    <source>
        <dbReference type="EMBL" id="VCU08039.1"/>
    </source>
</evidence>
<dbReference type="AlphaFoldDB" id="A0A3S4DE27"/>
<dbReference type="RefSeq" id="WP_244601490.1">
    <property type="nucleotide sequence ID" value="NZ_UWOC01000099.1"/>
</dbReference>
<name>A0A3S4DE27_9BRAD</name>
<dbReference type="PANTHER" id="PTHR43682">
    <property type="entry name" value="LACTATE UTILIZATION PROTEIN C"/>
    <property type="match status" value="1"/>
</dbReference>
<dbReference type="SUPFAM" id="SSF100950">
    <property type="entry name" value="NagB/RpiA/CoA transferase-like"/>
    <property type="match status" value="1"/>
</dbReference>
<organism evidence="2 3">
    <name type="scientific">Rhodoplanes serenus</name>
    <dbReference type="NCBI Taxonomy" id="200615"/>
    <lineage>
        <taxon>Bacteria</taxon>
        <taxon>Pseudomonadati</taxon>
        <taxon>Pseudomonadota</taxon>
        <taxon>Alphaproteobacteria</taxon>
        <taxon>Hyphomicrobiales</taxon>
        <taxon>Nitrobacteraceae</taxon>
        <taxon>Rhodoplanes</taxon>
    </lineage>
</organism>
<evidence type="ECO:0000259" key="1">
    <source>
        <dbReference type="Pfam" id="PF02589"/>
    </source>
</evidence>
<accession>A0A3S4DE27</accession>
<dbReference type="Proteomes" id="UP000289200">
    <property type="component" value="Unassembled WGS sequence"/>
</dbReference>
<keyword evidence="3" id="KW-1185">Reference proteome</keyword>
<dbReference type="InterPro" id="IPR003741">
    <property type="entry name" value="LUD_dom"/>
</dbReference>
<reference evidence="3" key="1">
    <citation type="submission" date="2018-10" db="EMBL/GenBank/DDBJ databases">
        <authorList>
            <person name="Peiro R."/>
            <person name="Begona"/>
            <person name="Cbmso G."/>
            <person name="Lopez M."/>
            <person name="Gonzalez S."/>
            <person name="Sacristan E."/>
            <person name="Castillo E."/>
        </authorList>
    </citation>
    <scope>NUCLEOTIDE SEQUENCE [LARGE SCALE GENOMIC DNA]</scope>
</reference>
<dbReference type="Gene3D" id="3.40.50.10420">
    <property type="entry name" value="NagB/RpiA/CoA transferase-like"/>
    <property type="match status" value="1"/>
</dbReference>
<gene>
    <name evidence="2" type="primary">lutC</name>
    <name evidence="2" type="ORF">RHODGE_RHODGE_01175</name>
</gene>
<dbReference type="InterPro" id="IPR024185">
    <property type="entry name" value="FTHF_cligase-like_sf"/>
</dbReference>
<protein>
    <submittedName>
        <fullName evidence="2">Lactate utilization protein C</fullName>
    </submittedName>
</protein>
<dbReference type="InterPro" id="IPR037171">
    <property type="entry name" value="NagB/RpiA_transferase-like"/>
</dbReference>
<dbReference type="Pfam" id="PF02589">
    <property type="entry name" value="LUD_dom"/>
    <property type="match status" value="1"/>
</dbReference>
<feature type="domain" description="LUD" evidence="1">
    <location>
        <begin position="55"/>
        <end position="225"/>
    </location>
</feature>
<proteinExistence type="predicted"/>
<sequence length="230" mass="24052">MTARDQMFASIRRALGVSGEEASRRKIVADRLADHPQGVIPERGRLPPAARVELLMRKIEAAAGSVVRLPTAAAVPAAIADYLRGQNLPLALRRGADARLAGLPWEREPALAVAVGASRGDDLVGLSHAEAAVAETGTLMLRSGPDNPTTLNFLPDHHLVVVAADTVAGDLETALAMLRAPRGAGEPAGLPRAVHLITGPSRTADIEQTLILGAHGPRRLHVLVVGEPSV</sequence>
<dbReference type="PANTHER" id="PTHR43682:SF1">
    <property type="entry name" value="LACTATE UTILIZATION PROTEIN C"/>
    <property type="match status" value="1"/>
</dbReference>
<dbReference type="EMBL" id="UWOC01000099">
    <property type="protein sequence ID" value="VCU08039.1"/>
    <property type="molecule type" value="Genomic_DNA"/>
</dbReference>
<comment type="caution">
    <text evidence="2">The sequence shown here is derived from an EMBL/GenBank/DDBJ whole genome shotgun (WGS) entry which is preliminary data.</text>
</comment>